<feature type="transmembrane region" description="Helical" evidence="2">
    <location>
        <begin position="293"/>
        <end position="309"/>
    </location>
</feature>
<evidence type="ECO:0000256" key="1">
    <source>
        <dbReference type="SAM" id="MobiDB-lite"/>
    </source>
</evidence>
<dbReference type="PANTHER" id="PTHR23523">
    <property type="match status" value="1"/>
</dbReference>
<feature type="transmembrane region" description="Helical" evidence="2">
    <location>
        <begin position="315"/>
        <end position="336"/>
    </location>
</feature>
<proteinExistence type="predicted"/>
<evidence type="ECO:0000313" key="3">
    <source>
        <dbReference type="EMBL" id="GAA3716711.1"/>
    </source>
</evidence>
<dbReference type="InterPro" id="IPR036259">
    <property type="entry name" value="MFS_trans_sf"/>
</dbReference>
<feature type="transmembrane region" description="Helical" evidence="2">
    <location>
        <begin position="378"/>
        <end position="396"/>
    </location>
</feature>
<dbReference type="InterPro" id="IPR011701">
    <property type="entry name" value="MFS"/>
</dbReference>
<protein>
    <submittedName>
        <fullName evidence="3">MFS transporter</fullName>
    </submittedName>
</protein>
<dbReference type="Pfam" id="PF07690">
    <property type="entry name" value="MFS_1"/>
    <property type="match status" value="1"/>
</dbReference>
<feature type="transmembrane region" description="Helical" evidence="2">
    <location>
        <begin position="262"/>
        <end position="281"/>
    </location>
</feature>
<keyword evidence="4" id="KW-1185">Reference proteome</keyword>
<keyword evidence="2" id="KW-1133">Transmembrane helix</keyword>
<feature type="transmembrane region" description="Helical" evidence="2">
    <location>
        <begin position="65"/>
        <end position="84"/>
    </location>
</feature>
<evidence type="ECO:0000313" key="4">
    <source>
        <dbReference type="Proteomes" id="UP001499884"/>
    </source>
</evidence>
<dbReference type="Gene3D" id="1.20.1250.20">
    <property type="entry name" value="MFS general substrate transporter like domains"/>
    <property type="match status" value="1"/>
</dbReference>
<dbReference type="PANTHER" id="PTHR23523:SF2">
    <property type="entry name" value="2-NITROIMIDAZOLE TRANSPORTER"/>
    <property type="match status" value="1"/>
</dbReference>
<dbReference type="SUPFAM" id="SSF103473">
    <property type="entry name" value="MFS general substrate transporter"/>
    <property type="match status" value="1"/>
</dbReference>
<feature type="transmembrane region" description="Helical" evidence="2">
    <location>
        <begin position="96"/>
        <end position="113"/>
    </location>
</feature>
<organism evidence="3 4">
    <name type="scientific">Streptomyces tremellae</name>
    <dbReference type="NCBI Taxonomy" id="1124239"/>
    <lineage>
        <taxon>Bacteria</taxon>
        <taxon>Bacillati</taxon>
        <taxon>Actinomycetota</taxon>
        <taxon>Actinomycetes</taxon>
        <taxon>Kitasatosporales</taxon>
        <taxon>Streptomycetaceae</taxon>
        <taxon>Streptomyces</taxon>
    </lineage>
</organism>
<dbReference type="InterPro" id="IPR052524">
    <property type="entry name" value="MFS_Cyanate_Porter"/>
</dbReference>
<feature type="region of interest" description="Disordered" evidence="1">
    <location>
        <begin position="1"/>
        <end position="20"/>
    </location>
</feature>
<feature type="transmembrane region" description="Helical" evidence="2">
    <location>
        <begin position="25"/>
        <end position="45"/>
    </location>
</feature>
<feature type="transmembrane region" description="Helical" evidence="2">
    <location>
        <begin position="231"/>
        <end position="250"/>
    </location>
</feature>
<keyword evidence="2" id="KW-0812">Transmembrane</keyword>
<feature type="transmembrane region" description="Helical" evidence="2">
    <location>
        <begin position="182"/>
        <end position="203"/>
    </location>
</feature>
<dbReference type="Proteomes" id="UP001499884">
    <property type="component" value="Unassembled WGS sequence"/>
</dbReference>
<dbReference type="EMBL" id="BAABEP010000005">
    <property type="protein sequence ID" value="GAA3716711.1"/>
    <property type="molecule type" value="Genomic_DNA"/>
</dbReference>
<feature type="transmembrane region" description="Helical" evidence="2">
    <location>
        <begin position="153"/>
        <end position="176"/>
    </location>
</feature>
<reference evidence="4" key="1">
    <citation type="journal article" date="2019" name="Int. J. Syst. Evol. Microbiol.">
        <title>The Global Catalogue of Microorganisms (GCM) 10K type strain sequencing project: providing services to taxonomists for standard genome sequencing and annotation.</title>
        <authorList>
            <consortium name="The Broad Institute Genomics Platform"/>
            <consortium name="The Broad Institute Genome Sequencing Center for Infectious Disease"/>
            <person name="Wu L."/>
            <person name="Ma J."/>
        </authorList>
    </citation>
    <scope>NUCLEOTIDE SEQUENCE [LARGE SCALE GENOMIC DNA]</scope>
    <source>
        <strain evidence="4">JCM 30846</strain>
    </source>
</reference>
<keyword evidence="2" id="KW-0472">Membrane</keyword>
<dbReference type="CDD" id="cd17339">
    <property type="entry name" value="MFS_NIMT_CynX_like"/>
    <property type="match status" value="1"/>
</dbReference>
<accession>A0ABP7EG84</accession>
<feature type="transmembrane region" description="Helical" evidence="2">
    <location>
        <begin position="119"/>
        <end position="141"/>
    </location>
</feature>
<name>A0ABP7EG84_9ACTN</name>
<gene>
    <name evidence="3" type="ORF">GCM10023082_12890</name>
</gene>
<evidence type="ECO:0000256" key="2">
    <source>
        <dbReference type="SAM" id="Phobius"/>
    </source>
</evidence>
<sequence length="418" mass="42016">MERSADVTAPDATAPGRGTRLPAPAAPVGLLVAVLLVAANLRATLTGVGTLLPDIERGSGLSSTWGGLLNTLPLLTFAATSPLVARASHRYGTAKLLAGSLAVLACGTVIRSLPSDIALFAGTAVLSAAIACGNVLLPAVIRRHVPGPRIHTVSALYVTVMGLVAAVSSGISVPVAHALPGGWHTGLAWGIVFAVAALPVWLLRTRGDTPAASTGAAPAPTPWRSALAWKVSFFMGLQSFGFYTIIAWLPSILARQGMSSTAAGWMLFYYQVVALTAGLVVPLATRGRPDQRFTAAGASLLVAAGFLLLLVPAVTVVACTLLGLGGGACLVLALGFQSQRAGGPGQAAALAGMAQSIGYLVAATGPLLLGALHDGTGGWTVPLVLLAAVSLAMAAAGHGAGRDRRVPAPEAAPESGTR</sequence>
<comment type="caution">
    <text evidence="3">The sequence shown here is derived from an EMBL/GenBank/DDBJ whole genome shotgun (WGS) entry which is preliminary data.</text>
</comment>
<feature type="transmembrane region" description="Helical" evidence="2">
    <location>
        <begin position="348"/>
        <end position="372"/>
    </location>
</feature>